<gene>
    <name evidence="6" type="ORF">JK386_16580</name>
</gene>
<dbReference type="SUPFAM" id="SSF48498">
    <property type="entry name" value="Tetracyclin repressor-like, C-terminal domain"/>
    <property type="match status" value="1"/>
</dbReference>
<dbReference type="GO" id="GO:0003700">
    <property type="term" value="F:DNA-binding transcription factor activity"/>
    <property type="evidence" value="ECO:0007669"/>
    <property type="project" value="TreeGrafter"/>
</dbReference>
<dbReference type="Gene3D" id="1.10.357.10">
    <property type="entry name" value="Tetracycline Repressor, domain 2"/>
    <property type="match status" value="1"/>
</dbReference>
<dbReference type="GO" id="GO:0045892">
    <property type="term" value="P:negative regulation of DNA-templated transcription"/>
    <property type="evidence" value="ECO:0007669"/>
    <property type="project" value="UniProtKB-ARBA"/>
</dbReference>
<dbReference type="PRINTS" id="PR00455">
    <property type="entry name" value="HTHTETR"/>
</dbReference>
<dbReference type="AlphaFoldDB" id="A0A938Y3H4"/>
<accession>A0A938Y3H4</accession>
<evidence type="ECO:0000259" key="5">
    <source>
        <dbReference type="PROSITE" id="PS50977"/>
    </source>
</evidence>
<keyword evidence="3" id="KW-0804">Transcription</keyword>
<dbReference type="PANTHER" id="PTHR30055:SF160">
    <property type="entry name" value="TRANSCRIPTIONAL REGULATORY PROTEIN (PROBABLY ASNC-FAMILY)-RELATED"/>
    <property type="match status" value="1"/>
</dbReference>
<evidence type="ECO:0000256" key="3">
    <source>
        <dbReference type="ARBA" id="ARBA00023163"/>
    </source>
</evidence>
<feature type="domain" description="HTH tetR-type" evidence="5">
    <location>
        <begin position="53"/>
        <end position="113"/>
    </location>
</feature>
<dbReference type="InterPro" id="IPR036271">
    <property type="entry name" value="Tet_transcr_reg_TetR-rel_C_sf"/>
</dbReference>
<dbReference type="InterPro" id="IPR009057">
    <property type="entry name" value="Homeodomain-like_sf"/>
</dbReference>
<dbReference type="InterPro" id="IPR001647">
    <property type="entry name" value="HTH_TetR"/>
</dbReference>
<reference evidence="6" key="1">
    <citation type="submission" date="2021-01" db="EMBL/GenBank/DDBJ databases">
        <title>Novel species in genus Nocardioides.</title>
        <authorList>
            <person name="Zhang G."/>
        </authorList>
    </citation>
    <scope>NUCLEOTIDE SEQUENCE</scope>
    <source>
        <strain evidence="6">Zg-536</strain>
    </source>
</reference>
<dbReference type="PROSITE" id="PS50977">
    <property type="entry name" value="HTH_TETR_2"/>
    <property type="match status" value="1"/>
</dbReference>
<dbReference type="PANTHER" id="PTHR30055">
    <property type="entry name" value="HTH-TYPE TRANSCRIPTIONAL REGULATOR RUTR"/>
    <property type="match status" value="1"/>
</dbReference>
<evidence type="ECO:0000313" key="6">
    <source>
        <dbReference type="EMBL" id="MBM9461522.1"/>
    </source>
</evidence>
<sequence length="251" mass="26812">MVPVPLTPSAPRPVIRTGLCRDPGLPASSVRDVASQQLNSDENPARGVRLPRRERRAQLLSAALEVFVAQGYHAAAMDDIAERAGVSKPVLYQHFPGKLELYLAILDAACDSIIASCRAALESTHDNKRRVAAAIDAFYAYVAHDTGAFRLVFESDLTSEQAVRDHVDRVTAECADMIAAVIRDDAGLPAPAARLLAVSLVGMGQVSARFWLADTDNGASGLTREEAAALVSGLAWRGIRGYPLSDEHADG</sequence>
<keyword evidence="2 4" id="KW-0238">DNA-binding</keyword>
<organism evidence="6 7">
    <name type="scientific">Nocardioides faecalis</name>
    <dbReference type="NCBI Taxonomy" id="2803858"/>
    <lineage>
        <taxon>Bacteria</taxon>
        <taxon>Bacillati</taxon>
        <taxon>Actinomycetota</taxon>
        <taxon>Actinomycetes</taxon>
        <taxon>Propionibacteriales</taxon>
        <taxon>Nocardioidaceae</taxon>
        <taxon>Nocardioides</taxon>
    </lineage>
</organism>
<evidence type="ECO:0000256" key="2">
    <source>
        <dbReference type="ARBA" id="ARBA00023125"/>
    </source>
</evidence>
<comment type="caution">
    <text evidence="6">The sequence shown here is derived from an EMBL/GenBank/DDBJ whole genome shotgun (WGS) entry which is preliminary data.</text>
</comment>
<keyword evidence="1" id="KW-0805">Transcription regulation</keyword>
<dbReference type="Proteomes" id="UP000663791">
    <property type="component" value="Unassembled WGS sequence"/>
</dbReference>
<feature type="DNA-binding region" description="H-T-H motif" evidence="4">
    <location>
        <begin position="76"/>
        <end position="95"/>
    </location>
</feature>
<evidence type="ECO:0000256" key="1">
    <source>
        <dbReference type="ARBA" id="ARBA00023015"/>
    </source>
</evidence>
<dbReference type="FunFam" id="1.10.10.60:FF:000141">
    <property type="entry name" value="TetR family transcriptional regulator"/>
    <property type="match status" value="1"/>
</dbReference>
<evidence type="ECO:0000256" key="4">
    <source>
        <dbReference type="PROSITE-ProRule" id="PRU00335"/>
    </source>
</evidence>
<dbReference type="SUPFAM" id="SSF46689">
    <property type="entry name" value="Homeodomain-like"/>
    <property type="match status" value="1"/>
</dbReference>
<evidence type="ECO:0000313" key="7">
    <source>
        <dbReference type="Proteomes" id="UP000663791"/>
    </source>
</evidence>
<dbReference type="Pfam" id="PF00440">
    <property type="entry name" value="TetR_N"/>
    <property type="match status" value="1"/>
</dbReference>
<dbReference type="GO" id="GO:0000976">
    <property type="term" value="F:transcription cis-regulatory region binding"/>
    <property type="evidence" value="ECO:0007669"/>
    <property type="project" value="TreeGrafter"/>
</dbReference>
<dbReference type="EMBL" id="JAERTX010000018">
    <property type="protein sequence ID" value="MBM9461522.1"/>
    <property type="molecule type" value="Genomic_DNA"/>
</dbReference>
<dbReference type="InterPro" id="IPR050109">
    <property type="entry name" value="HTH-type_TetR-like_transc_reg"/>
</dbReference>
<protein>
    <submittedName>
        <fullName evidence="6">TetR/AcrR family transcriptional regulator</fullName>
    </submittedName>
</protein>
<name>A0A938Y3H4_9ACTN</name>
<proteinExistence type="predicted"/>
<keyword evidence="7" id="KW-1185">Reference proteome</keyword>